<dbReference type="Proteomes" id="UP000591131">
    <property type="component" value="Unassembled WGS sequence"/>
</dbReference>
<feature type="region of interest" description="Disordered" evidence="1">
    <location>
        <begin position="1"/>
        <end position="23"/>
    </location>
</feature>
<gene>
    <name evidence="3" type="ORF">FOL47_002879</name>
</gene>
<evidence type="ECO:0000259" key="2">
    <source>
        <dbReference type="PROSITE" id="PS50053"/>
    </source>
</evidence>
<dbReference type="PANTHER" id="PTHR41749:SF1">
    <property type="entry name" value="UBIQUITIN-LIKE DOMAIN-CONTAINING PROTEIN"/>
    <property type="match status" value="1"/>
</dbReference>
<reference evidence="3 4" key="1">
    <citation type="submission" date="2020-04" db="EMBL/GenBank/DDBJ databases">
        <title>Perkinsus chesapeaki whole genome sequence.</title>
        <authorList>
            <person name="Bogema D.R."/>
        </authorList>
    </citation>
    <scope>NUCLEOTIDE SEQUENCE [LARGE SCALE GENOMIC DNA]</scope>
    <source>
        <strain evidence="3">ATCC PRA-425</strain>
    </source>
</reference>
<sequence>MATSQDKSGGVAFPSQYDASGLSSWDKVESELRGATTTLRCRLPSGEVTQIQVSMGQDVAHAKAMLSKQLDVPYSELSLHHEGKLMFDPLSFNDFPQLDSARGMDVEVKISSK</sequence>
<dbReference type="AlphaFoldDB" id="A0A7J6MB02"/>
<protein>
    <recommendedName>
        <fullName evidence="2">Ubiquitin-like domain-containing protein</fullName>
    </recommendedName>
</protein>
<dbReference type="SUPFAM" id="SSF54236">
    <property type="entry name" value="Ubiquitin-like"/>
    <property type="match status" value="1"/>
</dbReference>
<dbReference type="InterPro" id="IPR029071">
    <property type="entry name" value="Ubiquitin-like_domsf"/>
</dbReference>
<dbReference type="OrthoDB" id="409180at2759"/>
<proteinExistence type="predicted"/>
<evidence type="ECO:0000313" key="3">
    <source>
        <dbReference type="EMBL" id="KAF4668758.1"/>
    </source>
</evidence>
<comment type="caution">
    <text evidence="3">The sequence shown here is derived from an EMBL/GenBank/DDBJ whole genome shotgun (WGS) entry which is preliminary data.</text>
</comment>
<dbReference type="PROSITE" id="PS50053">
    <property type="entry name" value="UBIQUITIN_2"/>
    <property type="match status" value="1"/>
</dbReference>
<feature type="domain" description="Ubiquitin-like" evidence="2">
    <location>
        <begin position="37"/>
        <end position="95"/>
    </location>
</feature>
<keyword evidence="4" id="KW-1185">Reference proteome</keyword>
<dbReference type="PANTHER" id="PTHR41749">
    <property type="entry name" value="UBIQUITIN-LIKE DOMAIN-CONTAINING PROTEIN"/>
    <property type="match status" value="1"/>
</dbReference>
<organism evidence="3 4">
    <name type="scientific">Perkinsus chesapeaki</name>
    <name type="common">Clam parasite</name>
    <name type="synonym">Perkinsus andrewsi</name>
    <dbReference type="NCBI Taxonomy" id="330153"/>
    <lineage>
        <taxon>Eukaryota</taxon>
        <taxon>Sar</taxon>
        <taxon>Alveolata</taxon>
        <taxon>Perkinsozoa</taxon>
        <taxon>Perkinsea</taxon>
        <taxon>Perkinsida</taxon>
        <taxon>Perkinsidae</taxon>
        <taxon>Perkinsus</taxon>
    </lineage>
</organism>
<accession>A0A7J6MB02</accession>
<name>A0A7J6MB02_PERCH</name>
<evidence type="ECO:0000256" key="1">
    <source>
        <dbReference type="SAM" id="MobiDB-lite"/>
    </source>
</evidence>
<dbReference type="InterPro" id="IPR000626">
    <property type="entry name" value="Ubiquitin-like_dom"/>
</dbReference>
<evidence type="ECO:0000313" key="4">
    <source>
        <dbReference type="Proteomes" id="UP000591131"/>
    </source>
</evidence>
<dbReference type="EMBL" id="JAAPAO010000184">
    <property type="protein sequence ID" value="KAF4668758.1"/>
    <property type="molecule type" value="Genomic_DNA"/>
</dbReference>